<dbReference type="Proteomes" id="UP000198672">
    <property type="component" value="Unassembled WGS sequence"/>
</dbReference>
<dbReference type="STRING" id="61595.SAMN05421644_1255"/>
<dbReference type="OrthoDB" id="5422815at2"/>
<dbReference type="Pfam" id="PF09484">
    <property type="entry name" value="Cas_TM1802"/>
    <property type="match status" value="1"/>
</dbReference>
<sequence length="558" mass="62549">MFHRLYELARCLPERASWERLNEGMPDLYDRGLALCFGPAGEWCGVRTYQGNQGVLCAKAAEFSPEQRAWLHASGETFRTHQDTIWTEVETARQQAGIDDKTHRGYVYWADAQMQPVHGWPEMREALVRQVTESFADKGGARDSGCCAVCGRDAVRVYGNYAVLACYNLNNRGSIAGGFRANAAHRNFPVCGECALSIAETFTFANTHLASSMAGQTYLVLPYSNADAVREELRIRFSQQPQRYSLGKTCDLVADELALTDEFSGYGDQLALALIFYREKNAAWRVQAEVQHLLPSRLHELHAAARAIERAADLIVLSKTEEQPVRISALTFKTFAGGNNHASEETLRDWLAALFAGESIDPRHFLHALVVRLIDTGQRNPTLLHWMTRHAWGLYRYAQHVHLILADFTEVSAVMSEVIPNSPYGRYVCEHANFFRRPELVVAFLTGVYAAQVTSVQRQERGADPFAKKFVGRVLTRQHLQRLYREGHAKLAQYGKLGYVIAGLDPDLANAWVVCGETWAISDEEATFAFTIGYSLAYRIKQLADASEIEDNLGDDTP</sequence>
<gene>
    <name evidence="1" type="ORF">SAMN05421644_1255</name>
</gene>
<dbReference type="EMBL" id="FNOW01000025">
    <property type="protein sequence ID" value="SDY02786.1"/>
    <property type="molecule type" value="Genomic_DNA"/>
</dbReference>
<dbReference type="InterPro" id="IPR013389">
    <property type="entry name" value="CRISPR-assoc_prot_Cas8b"/>
</dbReference>
<dbReference type="RefSeq" id="WP_091333949.1">
    <property type="nucleotide sequence ID" value="NZ_FNOW01000025.1"/>
</dbReference>
<accession>A0A1H3GHK8</accession>
<dbReference type="AlphaFoldDB" id="A0A1H3GHK8"/>
<protein>
    <submittedName>
        <fullName evidence="1">CRISPR-associated protein, TM1802 family</fullName>
    </submittedName>
</protein>
<organism evidence="1 2">
    <name type="scientific">Allochromatium warmingii</name>
    <name type="common">Chromatium warmingii</name>
    <dbReference type="NCBI Taxonomy" id="61595"/>
    <lineage>
        <taxon>Bacteria</taxon>
        <taxon>Pseudomonadati</taxon>
        <taxon>Pseudomonadota</taxon>
        <taxon>Gammaproteobacteria</taxon>
        <taxon>Chromatiales</taxon>
        <taxon>Chromatiaceae</taxon>
        <taxon>Allochromatium</taxon>
    </lineage>
</organism>
<evidence type="ECO:0000313" key="1">
    <source>
        <dbReference type="EMBL" id="SDY02786.1"/>
    </source>
</evidence>
<name>A0A1H3GHK8_ALLWA</name>
<reference evidence="2" key="1">
    <citation type="submission" date="2016-10" db="EMBL/GenBank/DDBJ databases">
        <authorList>
            <person name="Varghese N."/>
            <person name="Submissions S."/>
        </authorList>
    </citation>
    <scope>NUCLEOTIDE SEQUENCE [LARGE SCALE GENOMIC DNA]</scope>
    <source>
        <strain evidence="2">DSM 173</strain>
    </source>
</reference>
<keyword evidence="2" id="KW-1185">Reference proteome</keyword>
<proteinExistence type="predicted"/>
<evidence type="ECO:0000313" key="2">
    <source>
        <dbReference type="Proteomes" id="UP000198672"/>
    </source>
</evidence>